<accession>A0A8J4A2W6</accession>
<dbReference type="AlphaFoldDB" id="A0A8J4A2W6"/>
<feature type="region of interest" description="Disordered" evidence="1">
    <location>
        <begin position="129"/>
        <end position="229"/>
    </location>
</feature>
<protein>
    <submittedName>
        <fullName evidence="2">Uncharacterized protein</fullName>
    </submittedName>
</protein>
<keyword evidence="3" id="KW-1185">Reference proteome</keyword>
<proteinExistence type="predicted"/>
<dbReference type="EMBL" id="BOPH01000112">
    <property type="protein sequence ID" value="GIJ73208.1"/>
    <property type="molecule type" value="Genomic_DNA"/>
</dbReference>
<name>A0A8J4A2W6_9ACTN</name>
<evidence type="ECO:0000313" key="3">
    <source>
        <dbReference type="Proteomes" id="UP000635606"/>
    </source>
</evidence>
<gene>
    <name evidence="2" type="ORF">Voc01_081250</name>
</gene>
<dbReference type="Proteomes" id="UP000635606">
    <property type="component" value="Unassembled WGS sequence"/>
</dbReference>
<organism evidence="2 3">
    <name type="scientific">Virgisporangium ochraceum</name>
    <dbReference type="NCBI Taxonomy" id="65505"/>
    <lineage>
        <taxon>Bacteria</taxon>
        <taxon>Bacillati</taxon>
        <taxon>Actinomycetota</taxon>
        <taxon>Actinomycetes</taxon>
        <taxon>Micromonosporales</taxon>
        <taxon>Micromonosporaceae</taxon>
        <taxon>Virgisporangium</taxon>
    </lineage>
</organism>
<reference evidence="2" key="1">
    <citation type="submission" date="2021-01" db="EMBL/GenBank/DDBJ databases">
        <title>Whole genome shotgun sequence of Virgisporangium ochraceum NBRC 16418.</title>
        <authorList>
            <person name="Komaki H."/>
            <person name="Tamura T."/>
        </authorList>
    </citation>
    <scope>NUCLEOTIDE SEQUENCE</scope>
    <source>
        <strain evidence="2">NBRC 16418</strain>
    </source>
</reference>
<dbReference type="RefSeq" id="WP_203933036.1">
    <property type="nucleotide sequence ID" value="NZ_BOPH01000112.1"/>
</dbReference>
<evidence type="ECO:0000313" key="2">
    <source>
        <dbReference type="EMBL" id="GIJ73208.1"/>
    </source>
</evidence>
<evidence type="ECO:0000256" key="1">
    <source>
        <dbReference type="SAM" id="MobiDB-lite"/>
    </source>
</evidence>
<comment type="caution">
    <text evidence="2">The sequence shown here is derived from an EMBL/GenBank/DDBJ whole genome shotgun (WGS) entry which is preliminary data.</text>
</comment>
<sequence length="338" mass="34654">MFLPDLISDDPDAQRTKAGNLLLNAGKTMIAYDTWGHDKSRAAGQTTFNVVSSIVGTKGASAGLLGTGAAVGAVHGSATATRIGAGLIRAAGWIDNLPTAGQIATNVAHKLHLDIPHLGPIPAIAGDAPVNSRGIDLDPPNTRGTDPMHMNSGPAPSGRGLPDGTAGGLPGDRTPGVNAPDGNALDGPTPGDGAPSGPPTSDHSPTGRTPDDRTQTGNTPDNGTRDLSPAERQQFLDTAERLGPHAEARARTLLGRHDLPDGMANQAIRDFVDLHNSGRIAGTPTHQIDIFRNILGTLDGSADNAAGMAAELRAANEVLHRPDLAPGSRIGFNVREGE</sequence>